<organism evidence="7 8">
    <name type="scientific">Sphingomonas alpina</name>
    <dbReference type="NCBI Taxonomy" id="653931"/>
    <lineage>
        <taxon>Bacteria</taxon>
        <taxon>Pseudomonadati</taxon>
        <taxon>Pseudomonadota</taxon>
        <taxon>Alphaproteobacteria</taxon>
        <taxon>Sphingomonadales</taxon>
        <taxon>Sphingomonadaceae</taxon>
        <taxon>Sphingomonas</taxon>
    </lineage>
</organism>
<dbReference type="GO" id="GO:0016020">
    <property type="term" value="C:membrane"/>
    <property type="evidence" value="ECO:0007669"/>
    <property type="project" value="UniProtKB-SubCell"/>
</dbReference>
<feature type="transmembrane region" description="Helical" evidence="5">
    <location>
        <begin position="194"/>
        <end position="218"/>
    </location>
</feature>
<keyword evidence="2 5" id="KW-0812">Transmembrane</keyword>
<dbReference type="Gene3D" id="3.30.750.24">
    <property type="entry name" value="STAS domain"/>
    <property type="match status" value="1"/>
</dbReference>
<proteinExistence type="predicted"/>
<dbReference type="CDD" id="cd07042">
    <property type="entry name" value="STAS_SulP_like_sulfate_transporter"/>
    <property type="match status" value="1"/>
</dbReference>
<dbReference type="InterPro" id="IPR011547">
    <property type="entry name" value="SLC26A/SulP_dom"/>
</dbReference>
<dbReference type="SUPFAM" id="SSF52091">
    <property type="entry name" value="SpoIIaa-like"/>
    <property type="match status" value="1"/>
</dbReference>
<feature type="transmembrane region" description="Helical" evidence="5">
    <location>
        <begin position="338"/>
        <end position="360"/>
    </location>
</feature>
<feature type="transmembrane region" description="Helical" evidence="5">
    <location>
        <begin position="119"/>
        <end position="143"/>
    </location>
</feature>
<dbReference type="AlphaFoldDB" id="A0A7H0LK75"/>
<dbReference type="InterPro" id="IPR001902">
    <property type="entry name" value="SLC26A/SulP_fam"/>
</dbReference>
<dbReference type="InterPro" id="IPR036513">
    <property type="entry name" value="STAS_dom_sf"/>
</dbReference>
<dbReference type="PROSITE" id="PS50801">
    <property type="entry name" value="STAS"/>
    <property type="match status" value="1"/>
</dbReference>
<feature type="transmembrane region" description="Helical" evidence="5">
    <location>
        <begin position="87"/>
        <end position="107"/>
    </location>
</feature>
<keyword evidence="3 5" id="KW-1133">Transmembrane helix</keyword>
<evidence type="ECO:0000256" key="2">
    <source>
        <dbReference type="ARBA" id="ARBA00022692"/>
    </source>
</evidence>
<sequence>MSQQRTVRRADLIAGLSVAGLILPEAVAYAGIAGLAPQHAILAAIVGALVYAAIGRSRFAIVSPTSSSAAIMAASLGTLTADPAVKIALATITVALVGIAFLAASAARLGGLTGFVSRPVLRGFAFGLAITIILKQMPLVFGVSPQAGNVFELIAGLLSDFGAWNWTSIATGTTALLLLLALRRLPSVPGAFIVLAAGIAASILFDLPGHGVATVGLIDLSIALPTLPHIPYPMLTGLAELVIPLVLILLAESWGTMRALALSHGDRIEPNRELAALGAANLASALVQGLPVGAGFSAGAASEAAGTRTRAAGAIAAIGLALLMLAGVRLVAHLPQPVLAAVVIAALSHALNPQPIVRLWRLGRDQYVAIGAAIGVLALGVLNGMLLAILLSIAALVRRLASPQLVRLGRLGSSRNFVDLARHPEASAVPGVAIWRPAEPLFFANAEAVLALIADQQAADQTVTTVIVSLEESFDIDSSAADALIEFDARLRMNGARLLLARVRDRVRDLLTAAGAHDLAVRSSYSVDDAVASLPQSVVPMEAVDDPGS</sequence>
<feature type="transmembrane region" description="Helical" evidence="5">
    <location>
        <begin position="311"/>
        <end position="332"/>
    </location>
</feature>
<dbReference type="Pfam" id="PF00916">
    <property type="entry name" value="Sulfate_transp"/>
    <property type="match status" value="1"/>
</dbReference>
<accession>A0A7H0LK75</accession>
<feature type="transmembrane region" description="Helical" evidence="5">
    <location>
        <begin position="367"/>
        <end position="397"/>
    </location>
</feature>
<keyword evidence="8" id="KW-1185">Reference proteome</keyword>
<feature type="transmembrane region" description="Helical" evidence="5">
    <location>
        <begin position="230"/>
        <end position="251"/>
    </location>
</feature>
<comment type="subcellular location">
    <subcellularLocation>
        <location evidence="1">Membrane</location>
        <topology evidence="1">Multi-pass membrane protein</topology>
    </subcellularLocation>
</comment>
<name>A0A7H0LK75_9SPHN</name>
<feature type="transmembrane region" description="Helical" evidence="5">
    <location>
        <begin position="61"/>
        <end position="81"/>
    </location>
</feature>
<evidence type="ECO:0000256" key="4">
    <source>
        <dbReference type="ARBA" id="ARBA00023136"/>
    </source>
</evidence>
<dbReference type="RefSeq" id="WP_187762383.1">
    <property type="nucleotide sequence ID" value="NZ_CP061038.1"/>
</dbReference>
<dbReference type="InterPro" id="IPR002645">
    <property type="entry name" value="STAS_dom"/>
</dbReference>
<reference evidence="7 8" key="1">
    <citation type="submission" date="2020-09" db="EMBL/GenBank/DDBJ databases">
        <title>Sphingomonas sp., a new species isolated from pork steak.</title>
        <authorList>
            <person name="Heidler von Heilborn D."/>
        </authorList>
    </citation>
    <scope>NUCLEOTIDE SEQUENCE [LARGE SCALE GENOMIC DNA]</scope>
    <source>
        <strain evidence="8">S8-3T</strain>
    </source>
</reference>
<evidence type="ECO:0000313" key="7">
    <source>
        <dbReference type="EMBL" id="QNQ10078.1"/>
    </source>
</evidence>
<feature type="transmembrane region" description="Helical" evidence="5">
    <location>
        <begin position="163"/>
        <end position="182"/>
    </location>
</feature>
<dbReference type="KEGG" id="spap:H3Z74_02165"/>
<dbReference type="Proteomes" id="UP000516148">
    <property type="component" value="Chromosome"/>
</dbReference>
<evidence type="ECO:0000256" key="1">
    <source>
        <dbReference type="ARBA" id="ARBA00004141"/>
    </source>
</evidence>
<feature type="domain" description="STAS" evidence="6">
    <location>
        <begin position="422"/>
        <end position="534"/>
    </location>
</feature>
<evidence type="ECO:0000256" key="3">
    <source>
        <dbReference type="ARBA" id="ARBA00022989"/>
    </source>
</evidence>
<keyword evidence="4 5" id="KW-0472">Membrane</keyword>
<evidence type="ECO:0000313" key="8">
    <source>
        <dbReference type="Proteomes" id="UP000516148"/>
    </source>
</evidence>
<dbReference type="EMBL" id="CP061038">
    <property type="protein sequence ID" value="QNQ10078.1"/>
    <property type="molecule type" value="Genomic_DNA"/>
</dbReference>
<feature type="transmembrane region" description="Helical" evidence="5">
    <location>
        <begin position="38"/>
        <end position="54"/>
    </location>
</feature>
<dbReference type="GO" id="GO:0055085">
    <property type="term" value="P:transmembrane transport"/>
    <property type="evidence" value="ECO:0007669"/>
    <property type="project" value="InterPro"/>
</dbReference>
<dbReference type="PANTHER" id="PTHR11814">
    <property type="entry name" value="SULFATE TRANSPORTER"/>
    <property type="match status" value="1"/>
</dbReference>
<protein>
    <submittedName>
        <fullName evidence="7">SulP family inorganic anion transporter</fullName>
    </submittedName>
</protein>
<gene>
    <name evidence="7" type="ORF">H3Z74_02165</name>
</gene>
<dbReference type="Pfam" id="PF01740">
    <property type="entry name" value="STAS"/>
    <property type="match status" value="1"/>
</dbReference>
<evidence type="ECO:0000259" key="6">
    <source>
        <dbReference type="PROSITE" id="PS50801"/>
    </source>
</evidence>
<evidence type="ECO:0000256" key="5">
    <source>
        <dbReference type="SAM" id="Phobius"/>
    </source>
</evidence>